<name>A0A7V2AUZ4_UNCEI</name>
<dbReference type="GO" id="GO:0015934">
    <property type="term" value="C:large ribosomal subunit"/>
    <property type="evidence" value="ECO:0007669"/>
    <property type="project" value="InterPro"/>
</dbReference>
<dbReference type="NCBIfam" id="NF000955">
    <property type="entry name" value="PRK00099.1-1"/>
    <property type="match status" value="1"/>
</dbReference>
<dbReference type="InterPro" id="IPR001790">
    <property type="entry name" value="Ribosomal_uL10"/>
</dbReference>
<comment type="similarity">
    <text evidence="1 5">Belongs to the universal ribosomal protein uL10 family.</text>
</comment>
<gene>
    <name evidence="5" type="primary">rplJ</name>
    <name evidence="6" type="ORF">ENO08_04750</name>
</gene>
<protein>
    <recommendedName>
        <fullName evidence="4 5">Large ribosomal subunit protein uL10</fullName>
    </recommendedName>
</protein>
<dbReference type="Proteomes" id="UP000886069">
    <property type="component" value="Unassembled WGS sequence"/>
</dbReference>
<dbReference type="Pfam" id="PF00466">
    <property type="entry name" value="Ribosomal_L10"/>
    <property type="match status" value="1"/>
</dbReference>
<keyword evidence="5" id="KW-0699">rRNA-binding</keyword>
<evidence type="ECO:0000256" key="3">
    <source>
        <dbReference type="ARBA" id="ARBA00023274"/>
    </source>
</evidence>
<dbReference type="PANTHER" id="PTHR11560">
    <property type="entry name" value="39S RIBOSOMAL PROTEIN L10, MITOCHONDRIAL"/>
    <property type="match status" value="1"/>
</dbReference>
<evidence type="ECO:0000256" key="4">
    <source>
        <dbReference type="ARBA" id="ARBA00035202"/>
    </source>
</evidence>
<dbReference type="Gene3D" id="6.10.250.290">
    <property type="match status" value="1"/>
</dbReference>
<reference evidence="6" key="1">
    <citation type="journal article" date="2020" name="mSystems">
        <title>Genome- and Community-Level Interaction Insights into Carbon Utilization and Element Cycling Functions of Hydrothermarchaeota in Hydrothermal Sediment.</title>
        <authorList>
            <person name="Zhou Z."/>
            <person name="Liu Y."/>
            <person name="Xu W."/>
            <person name="Pan J."/>
            <person name="Luo Z.H."/>
            <person name="Li M."/>
        </authorList>
    </citation>
    <scope>NUCLEOTIDE SEQUENCE [LARGE SCALE GENOMIC DNA]</scope>
    <source>
        <strain evidence="6">SpSt-1233</strain>
    </source>
</reference>
<dbReference type="AlphaFoldDB" id="A0A7V2AUZ4"/>
<dbReference type="GO" id="GO:0070180">
    <property type="term" value="F:large ribosomal subunit rRNA binding"/>
    <property type="evidence" value="ECO:0007669"/>
    <property type="project" value="UniProtKB-UniRule"/>
</dbReference>
<keyword evidence="2 5" id="KW-0689">Ribosomal protein</keyword>
<dbReference type="Gene3D" id="3.30.70.1730">
    <property type="match status" value="1"/>
</dbReference>
<dbReference type="InterPro" id="IPR002363">
    <property type="entry name" value="Ribosomal_uL10_CS_bac"/>
</dbReference>
<proteinExistence type="inferred from homology"/>
<comment type="caution">
    <text evidence="6">The sequence shown here is derived from an EMBL/GenBank/DDBJ whole genome shotgun (WGS) entry which is preliminary data.</text>
</comment>
<dbReference type="CDD" id="cd05797">
    <property type="entry name" value="Ribosomal_L10"/>
    <property type="match status" value="1"/>
</dbReference>
<dbReference type="GO" id="GO:0006412">
    <property type="term" value="P:translation"/>
    <property type="evidence" value="ECO:0007669"/>
    <property type="project" value="UniProtKB-UniRule"/>
</dbReference>
<organism evidence="6">
    <name type="scientific">Eiseniibacteriota bacterium</name>
    <dbReference type="NCBI Taxonomy" id="2212470"/>
    <lineage>
        <taxon>Bacteria</taxon>
        <taxon>Candidatus Eiseniibacteriota</taxon>
    </lineage>
</organism>
<dbReference type="InterPro" id="IPR047865">
    <property type="entry name" value="Ribosomal_uL10_bac_type"/>
</dbReference>
<comment type="subunit">
    <text evidence="5">Part of the ribosomal stalk of the 50S ribosomal subunit. The N-terminus interacts with L11 and the large rRNA to form the base of the stalk. The C-terminus forms an elongated spine to which L12 dimers bind in a sequential fashion forming a multimeric L10(L12)X complex.</text>
</comment>
<dbReference type="SUPFAM" id="SSF160369">
    <property type="entry name" value="Ribosomal protein L10-like"/>
    <property type="match status" value="1"/>
</dbReference>
<dbReference type="PROSITE" id="PS01109">
    <property type="entry name" value="RIBOSOMAL_L10"/>
    <property type="match status" value="1"/>
</dbReference>
<dbReference type="InterPro" id="IPR043141">
    <property type="entry name" value="Ribosomal_uL10-like_sf"/>
</dbReference>
<dbReference type="HAMAP" id="MF_00362">
    <property type="entry name" value="Ribosomal_uL10"/>
    <property type="match status" value="1"/>
</dbReference>
<keyword evidence="5" id="KW-0694">RNA-binding</keyword>
<evidence type="ECO:0000256" key="2">
    <source>
        <dbReference type="ARBA" id="ARBA00022980"/>
    </source>
</evidence>
<evidence type="ECO:0000256" key="1">
    <source>
        <dbReference type="ARBA" id="ARBA00008889"/>
    </source>
</evidence>
<dbReference type="EMBL" id="DSEC01000335">
    <property type="protein sequence ID" value="HER43749.1"/>
    <property type="molecule type" value="Genomic_DNA"/>
</dbReference>
<evidence type="ECO:0000256" key="5">
    <source>
        <dbReference type="HAMAP-Rule" id="MF_00362"/>
    </source>
</evidence>
<sequence>MIQPGKIKTVEELEDIIRGAKSVILNDFTGLNVSDISELRRLCRENGVTYRVVKNTLAKKGFRDLGLEEVEELLAGPTAIAVSLEDEALPAQILKKFSNDYELPRFKGGYVAGRLLEAQEVERLALLPGRDVLLGQVVGTFQAPMRGLLNCLVASLRDLVTVLKAVSEKKGAA</sequence>
<accession>A0A7V2AUZ4</accession>
<dbReference type="InterPro" id="IPR022973">
    <property type="entry name" value="Ribosomal_uL10_bac"/>
</dbReference>
<comment type="function">
    <text evidence="5">Forms part of the ribosomal stalk, playing a central role in the interaction of the ribosome with GTP-bound translation factors.</text>
</comment>
<evidence type="ECO:0000313" key="6">
    <source>
        <dbReference type="EMBL" id="HER43749.1"/>
    </source>
</evidence>
<keyword evidence="3 5" id="KW-0687">Ribonucleoprotein</keyword>
<dbReference type="GO" id="GO:0003735">
    <property type="term" value="F:structural constituent of ribosome"/>
    <property type="evidence" value="ECO:0007669"/>
    <property type="project" value="InterPro"/>
</dbReference>